<proteinExistence type="inferred from homology"/>
<dbReference type="InterPro" id="IPR016454">
    <property type="entry name" value="Cysteine_dSase"/>
</dbReference>
<evidence type="ECO:0000256" key="8">
    <source>
        <dbReference type="RuleBase" id="RU004506"/>
    </source>
</evidence>
<dbReference type="InterPro" id="IPR015424">
    <property type="entry name" value="PyrdxlP-dep_Trfase"/>
</dbReference>
<evidence type="ECO:0000256" key="1">
    <source>
        <dbReference type="ARBA" id="ARBA00001933"/>
    </source>
</evidence>
<dbReference type="PANTHER" id="PTHR43586">
    <property type="entry name" value="CYSTEINE DESULFURASE"/>
    <property type="match status" value="1"/>
</dbReference>
<dbReference type="Gene3D" id="3.40.640.10">
    <property type="entry name" value="Type I PLP-dependent aspartate aminotransferase-like (Major domain)"/>
    <property type="match status" value="1"/>
</dbReference>
<keyword evidence="11" id="KW-1185">Reference proteome</keyword>
<evidence type="ECO:0000313" key="10">
    <source>
        <dbReference type="EMBL" id="MBO1928042.1"/>
    </source>
</evidence>
<comment type="cofactor">
    <cofactor evidence="1 7">
        <name>pyridoxal 5'-phosphate</name>
        <dbReference type="ChEBI" id="CHEBI:597326"/>
    </cofactor>
</comment>
<comment type="similarity">
    <text evidence="3 8">Belongs to the class-V pyridoxal-phosphate-dependent aminotransferase family. Csd subfamily.</text>
</comment>
<dbReference type="NCBIfam" id="TIGR01979">
    <property type="entry name" value="sufS"/>
    <property type="match status" value="1"/>
</dbReference>
<evidence type="ECO:0000256" key="6">
    <source>
        <dbReference type="ARBA" id="ARBA00050776"/>
    </source>
</evidence>
<dbReference type="InterPro" id="IPR010970">
    <property type="entry name" value="Cys_dSase_SufS"/>
</dbReference>
<protein>
    <recommendedName>
        <fullName evidence="8">Cysteine desulfurase</fullName>
        <ecNumber evidence="8">2.8.1.7</ecNumber>
    </recommendedName>
</protein>
<dbReference type="PIRSF" id="PIRSF005572">
    <property type="entry name" value="NifS"/>
    <property type="match status" value="1"/>
</dbReference>
<evidence type="ECO:0000256" key="3">
    <source>
        <dbReference type="ARBA" id="ARBA00010447"/>
    </source>
</evidence>
<dbReference type="InterPro" id="IPR020578">
    <property type="entry name" value="Aminotrans_V_PyrdxlP_BS"/>
</dbReference>
<comment type="function">
    <text evidence="2 8">Catalyzes the removal of elemental sulfur and selenium atoms from L-cysteine, L-cystine, L-selenocysteine, and L-selenocystine to produce L-alanine.</text>
</comment>
<feature type="domain" description="Aminotransferase class V" evidence="9">
    <location>
        <begin position="29"/>
        <end position="398"/>
    </location>
</feature>
<dbReference type="Proteomes" id="UP000664835">
    <property type="component" value="Unassembled WGS sequence"/>
</dbReference>
<dbReference type="CDD" id="cd06453">
    <property type="entry name" value="SufS_like"/>
    <property type="match status" value="1"/>
</dbReference>
<keyword evidence="5 8" id="KW-0663">Pyridoxal phosphate</keyword>
<evidence type="ECO:0000259" key="9">
    <source>
        <dbReference type="Pfam" id="PF00266"/>
    </source>
</evidence>
<comment type="catalytic activity">
    <reaction evidence="6 8">
        <text>(sulfur carrier)-H + L-cysteine = (sulfur carrier)-SH + L-alanine</text>
        <dbReference type="Rhea" id="RHEA:43892"/>
        <dbReference type="Rhea" id="RHEA-COMP:14737"/>
        <dbReference type="Rhea" id="RHEA-COMP:14739"/>
        <dbReference type="ChEBI" id="CHEBI:29917"/>
        <dbReference type="ChEBI" id="CHEBI:35235"/>
        <dbReference type="ChEBI" id="CHEBI:57972"/>
        <dbReference type="ChEBI" id="CHEBI:64428"/>
        <dbReference type="EC" id="2.8.1.7"/>
    </reaction>
</comment>
<dbReference type="InterPro" id="IPR015421">
    <property type="entry name" value="PyrdxlP-dep_Trfase_major"/>
</dbReference>
<keyword evidence="4 8" id="KW-0808">Transferase</keyword>
<dbReference type="Gene3D" id="3.90.1150.10">
    <property type="entry name" value="Aspartate Aminotransferase, domain 1"/>
    <property type="match status" value="1"/>
</dbReference>
<dbReference type="InterPro" id="IPR015422">
    <property type="entry name" value="PyrdxlP-dep_Trfase_small"/>
</dbReference>
<gene>
    <name evidence="10" type="ORF">J3998_10690</name>
</gene>
<dbReference type="InterPro" id="IPR000192">
    <property type="entry name" value="Aminotrans_V_dom"/>
</dbReference>
<dbReference type="EC" id="2.8.1.7" evidence="8"/>
<dbReference type="PANTHER" id="PTHR43586:SF8">
    <property type="entry name" value="CYSTEINE DESULFURASE 1, CHLOROPLASTIC"/>
    <property type="match status" value="1"/>
</dbReference>
<name>A0ABS3Q6Z4_9GAMM</name>
<dbReference type="PROSITE" id="PS00595">
    <property type="entry name" value="AA_TRANSFER_CLASS_5"/>
    <property type="match status" value="1"/>
</dbReference>
<evidence type="ECO:0000256" key="2">
    <source>
        <dbReference type="ARBA" id="ARBA00002824"/>
    </source>
</evidence>
<reference evidence="10 11" key="1">
    <citation type="submission" date="2021-03" db="EMBL/GenBank/DDBJ databases">
        <title>Thiomicrorhabdus sp.nov.,novel sulfur-oxidizing bacteria isolated from coastal sediment.</title>
        <authorList>
            <person name="Liu X."/>
        </authorList>
    </citation>
    <scope>NUCLEOTIDE SEQUENCE [LARGE SCALE GENOMIC DNA]</scope>
    <source>
        <strain evidence="10 11">6S2-11</strain>
    </source>
</reference>
<sequence length="410" mass="45202">MSEQMNAKFAEIRDQFPILKQEENGQPLVYLDNGATSQKPESVIQAIENYYRFQNANVHRGVYGLSERATELYEGAREKVRDFLNAKSTREIVFVRGVTEAVNLVAQSWARTFLKAGDEVLITEMEHHSNIVPWQLLRDQIGIRLRVLPINNKGEVCLGAMADMVSENTKLVSVTHMSNALGTINDIQKMSEIAHSVGAKFMVDGAQATAHLAVDVQKTNCDFYALSGHKMYGPTGIGVLYAKEELLEAMPPYQGGGDMIYSVTFDSTEFNVLPYKFEAGTPNIAGGIGLGAAVDFLQSVGLNEVAAYEDELLKYATKQLKQVDGLRIIGEAEHKGGVVSFVIDGVHPHDMATLMDQDGIAVRASHHCAMPVMQHFKVPATIRASFGVYNNFDDIDRLVASIEEAKEMLL</sequence>
<dbReference type="EMBL" id="JAGETV010000024">
    <property type="protein sequence ID" value="MBO1928042.1"/>
    <property type="molecule type" value="Genomic_DNA"/>
</dbReference>
<comment type="caution">
    <text evidence="10">The sequence shown here is derived from an EMBL/GenBank/DDBJ whole genome shotgun (WGS) entry which is preliminary data.</text>
</comment>
<evidence type="ECO:0000313" key="11">
    <source>
        <dbReference type="Proteomes" id="UP000664835"/>
    </source>
</evidence>
<dbReference type="SUPFAM" id="SSF53383">
    <property type="entry name" value="PLP-dependent transferases"/>
    <property type="match status" value="1"/>
</dbReference>
<evidence type="ECO:0000256" key="5">
    <source>
        <dbReference type="ARBA" id="ARBA00022898"/>
    </source>
</evidence>
<evidence type="ECO:0000256" key="7">
    <source>
        <dbReference type="RuleBase" id="RU004504"/>
    </source>
</evidence>
<accession>A0ABS3Q6Z4</accession>
<organism evidence="10 11">
    <name type="scientific">Thiomicrorhabdus marina</name>
    <dbReference type="NCBI Taxonomy" id="2818442"/>
    <lineage>
        <taxon>Bacteria</taxon>
        <taxon>Pseudomonadati</taxon>
        <taxon>Pseudomonadota</taxon>
        <taxon>Gammaproteobacteria</taxon>
        <taxon>Thiotrichales</taxon>
        <taxon>Piscirickettsiaceae</taxon>
        <taxon>Thiomicrorhabdus</taxon>
    </lineage>
</organism>
<dbReference type="Pfam" id="PF00266">
    <property type="entry name" value="Aminotran_5"/>
    <property type="match status" value="1"/>
</dbReference>
<evidence type="ECO:0000256" key="4">
    <source>
        <dbReference type="ARBA" id="ARBA00022679"/>
    </source>
</evidence>